<evidence type="ECO:0000256" key="8">
    <source>
        <dbReference type="HAMAP-Rule" id="MF_01307"/>
    </source>
</evidence>
<dbReference type="NCBIfam" id="NF003125">
    <property type="entry name" value="PRK04044.1"/>
    <property type="match status" value="1"/>
</dbReference>
<evidence type="ECO:0000256" key="1">
    <source>
        <dbReference type="ARBA" id="ARBA00008945"/>
    </source>
</evidence>
<comment type="subunit">
    <text evidence="6 8">Part of the 30S ribosomal subunit. Contacts protein S4.</text>
</comment>
<dbReference type="InterPro" id="IPR018192">
    <property type="entry name" value="Ribosomal_uS5_N_CS"/>
</dbReference>
<evidence type="ECO:0000313" key="13">
    <source>
        <dbReference type="Proteomes" id="UP000248557"/>
    </source>
</evidence>
<keyword evidence="2 8" id="KW-0699">rRNA-binding</keyword>
<dbReference type="Pfam" id="PF00333">
    <property type="entry name" value="Ribosomal_S5"/>
    <property type="match status" value="1"/>
</dbReference>
<dbReference type="SUPFAM" id="SSF54211">
    <property type="entry name" value="Ribosomal protein S5 domain 2-like"/>
    <property type="match status" value="1"/>
</dbReference>
<evidence type="ECO:0000256" key="2">
    <source>
        <dbReference type="ARBA" id="ARBA00022730"/>
    </source>
</evidence>
<keyword evidence="5 8" id="KW-0687">Ribonucleoprotein</keyword>
<dbReference type="GO" id="GO:0003735">
    <property type="term" value="F:structural constituent of ribosome"/>
    <property type="evidence" value="ECO:0007669"/>
    <property type="project" value="UniProtKB-UniRule"/>
</dbReference>
<dbReference type="SMR" id="A0A328Q1V7"/>
<dbReference type="InterPro" id="IPR014721">
    <property type="entry name" value="Ribsml_uS5_D2-typ_fold_subgr"/>
</dbReference>
<dbReference type="PROSITE" id="PS00585">
    <property type="entry name" value="RIBOSOMAL_S5"/>
    <property type="match status" value="1"/>
</dbReference>
<sequence length="227" mass="24536">MSKRSNRSNNKNNTNKFNIENWEPKTELGRKVKDGEITDIDQILDKGLPIMELEIVDALLPDLEEEVMDVNLVQRMHKSGRKVNFRVIVAVGNRNGYVGLGQGKSQEVGPAIRKAVDAAKYNLIKVRRGCGDWGCGCGRRHTVPFKIEGKMSSVSATLIPAPAGVGLAIGNVGKTILSLAGIADVWSMCSGQTQTTINFAGAVFDALKQLSSVKSSEKDLKALGVID</sequence>
<evidence type="ECO:0000259" key="11">
    <source>
        <dbReference type="PROSITE" id="PS50881"/>
    </source>
</evidence>
<evidence type="ECO:0000256" key="6">
    <source>
        <dbReference type="ARBA" id="ARBA00025844"/>
    </source>
</evidence>
<dbReference type="GO" id="GO:0019843">
    <property type="term" value="F:rRNA binding"/>
    <property type="evidence" value="ECO:0007669"/>
    <property type="project" value="UniProtKB-UniRule"/>
</dbReference>
<feature type="domain" description="S5 DRBM" evidence="11">
    <location>
        <begin position="63"/>
        <end position="126"/>
    </location>
</feature>
<name>A0A328Q1V7_9EURY</name>
<comment type="similarity">
    <text evidence="1 8 9">Belongs to the universal ribosomal protein uS5 family.</text>
</comment>
<dbReference type="RefSeq" id="WP_011406475.1">
    <property type="nucleotide sequence ID" value="NZ_CATZNA010000002.1"/>
</dbReference>
<dbReference type="OMA" id="GIKDVWT"/>
<dbReference type="PROSITE" id="PS50881">
    <property type="entry name" value="S5_DSRBD"/>
    <property type="match status" value="1"/>
</dbReference>
<dbReference type="GO" id="GO:0022627">
    <property type="term" value="C:cytosolic small ribosomal subunit"/>
    <property type="evidence" value="ECO:0007669"/>
    <property type="project" value="TreeGrafter"/>
</dbReference>
<dbReference type="Proteomes" id="UP000248557">
    <property type="component" value="Unassembled WGS sequence"/>
</dbReference>
<gene>
    <name evidence="8" type="primary">rps5</name>
    <name evidence="12" type="ORF">CA615_04440</name>
</gene>
<evidence type="ECO:0000256" key="4">
    <source>
        <dbReference type="ARBA" id="ARBA00022980"/>
    </source>
</evidence>
<dbReference type="EMBL" id="NGJK01000054">
    <property type="protein sequence ID" value="RAP03014.1"/>
    <property type="molecule type" value="Genomic_DNA"/>
</dbReference>
<dbReference type="SUPFAM" id="SSF54768">
    <property type="entry name" value="dsRNA-binding domain-like"/>
    <property type="match status" value="1"/>
</dbReference>
<evidence type="ECO:0000256" key="7">
    <source>
        <dbReference type="ARBA" id="ARBA00035255"/>
    </source>
</evidence>
<dbReference type="InterPro" id="IPR020568">
    <property type="entry name" value="Ribosomal_Su5_D2-typ_SF"/>
</dbReference>
<dbReference type="Gene3D" id="3.30.230.10">
    <property type="match status" value="1"/>
</dbReference>
<keyword evidence="3 8" id="KW-0694">RNA-binding</keyword>
<dbReference type="Pfam" id="PF03719">
    <property type="entry name" value="Ribosomal_S5_C"/>
    <property type="match status" value="1"/>
</dbReference>
<protein>
    <recommendedName>
        <fullName evidence="7 8">Small ribosomal subunit protein uS5</fullName>
    </recommendedName>
</protein>
<evidence type="ECO:0000313" key="12">
    <source>
        <dbReference type="EMBL" id="RAP03014.1"/>
    </source>
</evidence>
<proteinExistence type="inferred from homology"/>
<dbReference type="PANTHER" id="PTHR13718">
    <property type="entry name" value="RIBOSOMAL S SUBUNIT"/>
    <property type="match status" value="1"/>
</dbReference>
<dbReference type="FunFam" id="3.30.160.20:FF:000002">
    <property type="entry name" value="40S ribosomal protein S2"/>
    <property type="match status" value="1"/>
</dbReference>
<organism evidence="12 13">
    <name type="scientific">Methanosphaera stadtmanae</name>
    <dbReference type="NCBI Taxonomy" id="2317"/>
    <lineage>
        <taxon>Archaea</taxon>
        <taxon>Methanobacteriati</taxon>
        <taxon>Methanobacteriota</taxon>
        <taxon>Methanomada group</taxon>
        <taxon>Methanobacteria</taxon>
        <taxon>Methanobacteriales</taxon>
        <taxon>Methanobacteriaceae</taxon>
        <taxon>Methanosphaera</taxon>
    </lineage>
</organism>
<reference evidence="12 13" key="1">
    <citation type="submission" date="2017-05" db="EMBL/GenBank/DDBJ databases">
        <title>Host range expansion of the Methanosphaera genus to humans and monogastric animals involves recent and extensive reduction in genome content.</title>
        <authorList>
            <person name="Hoedt E.C."/>
            <person name="Volmer J.G."/>
            <person name="Parks D.H."/>
            <person name="Rosewarne C.P."/>
            <person name="Denman S.E."/>
            <person name="Mcsweeney C.S."/>
            <person name="O Cuiv P."/>
            <person name="Hugenholtz P."/>
            <person name="Tyson G.W."/>
            <person name="Morrison M."/>
        </authorList>
    </citation>
    <scope>NUCLEOTIDE SEQUENCE [LARGE SCALE GENOMIC DNA]</scope>
    <source>
        <strain evidence="12 13">PA5</strain>
    </source>
</reference>
<dbReference type="Gene3D" id="3.30.160.20">
    <property type="match status" value="1"/>
</dbReference>
<keyword evidence="4 8" id="KW-0689">Ribosomal protein</keyword>
<comment type="function">
    <text evidence="8">With S4 and S12 plays an important role in translational accuracy.</text>
</comment>
<dbReference type="FunFam" id="3.30.230.10:FF:000004">
    <property type="entry name" value="40S ribosomal protein S2"/>
    <property type="match status" value="1"/>
</dbReference>
<feature type="compositionally biased region" description="Low complexity" evidence="10">
    <location>
        <begin position="7"/>
        <end position="18"/>
    </location>
</feature>
<evidence type="ECO:0000256" key="9">
    <source>
        <dbReference type="RuleBase" id="RU003823"/>
    </source>
</evidence>
<evidence type="ECO:0000256" key="10">
    <source>
        <dbReference type="SAM" id="MobiDB-lite"/>
    </source>
</evidence>
<dbReference type="GO" id="GO:0006412">
    <property type="term" value="P:translation"/>
    <property type="evidence" value="ECO:0007669"/>
    <property type="project" value="UniProtKB-UniRule"/>
</dbReference>
<dbReference type="InterPro" id="IPR013810">
    <property type="entry name" value="Ribosomal_uS5_N"/>
</dbReference>
<evidence type="ECO:0000256" key="5">
    <source>
        <dbReference type="ARBA" id="ARBA00023274"/>
    </source>
</evidence>
<dbReference type="NCBIfam" id="TIGR01020">
    <property type="entry name" value="uS5_euk_arch"/>
    <property type="match status" value="1"/>
</dbReference>
<dbReference type="InterPro" id="IPR005324">
    <property type="entry name" value="Ribosomal_uS5_C"/>
</dbReference>
<feature type="region of interest" description="Disordered" evidence="10">
    <location>
        <begin position="1"/>
        <end position="22"/>
    </location>
</feature>
<comment type="caution">
    <text evidence="12">The sequence shown here is derived from an EMBL/GenBank/DDBJ whole genome shotgun (WGS) entry which is preliminary data.</text>
</comment>
<dbReference type="InterPro" id="IPR000851">
    <property type="entry name" value="Ribosomal_uS5"/>
</dbReference>
<evidence type="ECO:0000256" key="3">
    <source>
        <dbReference type="ARBA" id="ARBA00022884"/>
    </source>
</evidence>
<dbReference type="HAMAP" id="MF_01307_A">
    <property type="entry name" value="Ribosomal_uS5_A"/>
    <property type="match status" value="1"/>
</dbReference>
<dbReference type="GeneID" id="3854874"/>
<dbReference type="InterPro" id="IPR047866">
    <property type="entry name" value="Ribosomal_uS5_arc"/>
</dbReference>
<dbReference type="InterPro" id="IPR005711">
    <property type="entry name" value="Ribosomal_uS5_euk/arc"/>
</dbReference>
<dbReference type="AlphaFoldDB" id="A0A328Q1V7"/>
<dbReference type="PANTHER" id="PTHR13718:SF4">
    <property type="entry name" value="40S RIBOSOMAL PROTEIN S2"/>
    <property type="match status" value="1"/>
</dbReference>
<comment type="domain">
    <text evidence="8">The N-terminal domain interacts with the head of the 30S subunit; the C-terminal domain interacts with the body and contacts protein S4. The interaction surface between S4 and S5 is involved in control of translational fidelity.</text>
</comment>
<accession>A0A328Q1V7</accession>